<dbReference type="InParanoid" id="A0A165ANX4"/>
<sequence length="109" mass="11632">MDGGMRSLVQTTILRVFWRRRLREPKASARITVVTSALCLATQSKATDSRRATSAGGPVQSEPHAVATNFDRLAPRASSIAVSAYPISRLCLCTLRASTPLATLTASST</sequence>
<keyword evidence="3" id="KW-1185">Reference proteome</keyword>
<gene>
    <name evidence="2" type="ORF">LAESUDRAFT_765615</name>
</gene>
<dbReference type="RefSeq" id="XP_040757116.1">
    <property type="nucleotide sequence ID" value="XM_040913739.1"/>
</dbReference>
<dbReference type="EMBL" id="KV427960">
    <property type="protein sequence ID" value="KZS99375.1"/>
    <property type="molecule type" value="Genomic_DNA"/>
</dbReference>
<dbReference type="Proteomes" id="UP000076871">
    <property type="component" value="Unassembled WGS sequence"/>
</dbReference>
<organism evidence="2 3">
    <name type="scientific">Laetiporus sulphureus 93-53</name>
    <dbReference type="NCBI Taxonomy" id="1314785"/>
    <lineage>
        <taxon>Eukaryota</taxon>
        <taxon>Fungi</taxon>
        <taxon>Dikarya</taxon>
        <taxon>Basidiomycota</taxon>
        <taxon>Agaricomycotina</taxon>
        <taxon>Agaricomycetes</taxon>
        <taxon>Polyporales</taxon>
        <taxon>Laetiporus</taxon>
    </lineage>
</organism>
<evidence type="ECO:0000313" key="3">
    <source>
        <dbReference type="Proteomes" id="UP000076871"/>
    </source>
</evidence>
<feature type="region of interest" description="Disordered" evidence="1">
    <location>
        <begin position="43"/>
        <end position="63"/>
    </location>
</feature>
<evidence type="ECO:0000256" key="1">
    <source>
        <dbReference type="SAM" id="MobiDB-lite"/>
    </source>
</evidence>
<dbReference type="AlphaFoldDB" id="A0A165ANX4"/>
<proteinExistence type="predicted"/>
<name>A0A165ANX4_9APHY</name>
<reference evidence="2 3" key="1">
    <citation type="journal article" date="2016" name="Mol. Biol. Evol.">
        <title>Comparative Genomics of Early-Diverging Mushroom-Forming Fungi Provides Insights into the Origins of Lignocellulose Decay Capabilities.</title>
        <authorList>
            <person name="Nagy L.G."/>
            <person name="Riley R."/>
            <person name="Tritt A."/>
            <person name="Adam C."/>
            <person name="Daum C."/>
            <person name="Floudas D."/>
            <person name="Sun H."/>
            <person name="Yadav J.S."/>
            <person name="Pangilinan J."/>
            <person name="Larsson K.H."/>
            <person name="Matsuura K."/>
            <person name="Barry K."/>
            <person name="Labutti K."/>
            <person name="Kuo R."/>
            <person name="Ohm R.A."/>
            <person name="Bhattacharya S.S."/>
            <person name="Shirouzu T."/>
            <person name="Yoshinaga Y."/>
            <person name="Martin F.M."/>
            <person name="Grigoriev I.V."/>
            <person name="Hibbett D.S."/>
        </authorList>
    </citation>
    <scope>NUCLEOTIDE SEQUENCE [LARGE SCALE GENOMIC DNA]</scope>
    <source>
        <strain evidence="2 3">93-53</strain>
    </source>
</reference>
<accession>A0A165ANX4</accession>
<dbReference type="GeneID" id="63830767"/>
<protein>
    <submittedName>
        <fullName evidence="2">Uncharacterized protein</fullName>
    </submittedName>
</protein>
<evidence type="ECO:0000313" key="2">
    <source>
        <dbReference type="EMBL" id="KZS99375.1"/>
    </source>
</evidence>